<dbReference type="Proteomes" id="UP000267029">
    <property type="component" value="Unassembled WGS sequence"/>
</dbReference>
<accession>A0A0R3UCF3</accession>
<keyword evidence="3" id="KW-1185">Reference proteome</keyword>
<dbReference type="OrthoDB" id="419734at2759"/>
<feature type="transmembrane region" description="Helical" evidence="1">
    <location>
        <begin position="6"/>
        <end position="23"/>
    </location>
</feature>
<evidence type="ECO:0000313" key="3">
    <source>
        <dbReference type="Proteomes" id="UP000267029"/>
    </source>
</evidence>
<evidence type="ECO:0000256" key="1">
    <source>
        <dbReference type="SAM" id="Phobius"/>
    </source>
</evidence>
<dbReference type="EMBL" id="UXSR01001919">
    <property type="protein sequence ID" value="VDD78599.1"/>
    <property type="molecule type" value="Genomic_DNA"/>
</dbReference>
<sequence length="112" mass="12287">MYNRFYLSLLALGIGVIAFYNPFMKSILTGSVRIDEQGRLLSTYAFCEVTGMLCGTTLQPMFYAATLAAFPGAVFLFSSGLLFVGVCFVFRFEFTLIVDPGVDANPASRPNQ</sequence>
<evidence type="ECO:0000313" key="2">
    <source>
        <dbReference type="EMBL" id="VDD78599.1"/>
    </source>
</evidence>
<gene>
    <name evidence="2" type="ORF">MCOS_LOCUS4602</name>
</gene>
<organism evidence="2 3">
    <name type="scientific">Mesocestoides corti</name>
    <name type="common">Flatworm</name>
    <dbReference type="NCBI Taxonomy" id="53468"/>
    <lineage>
        <taxon>Eukaryota</taxon>
        <taxon>Metazoa</taxon>
        <taxon>Spiralia</taxon>
        <taxon>Lophotrochozoa</taxon>
        <taxon>Platyhelminthes</taxon>
        <taxon>Cestoda</taxon>
        <taxon>Eucestoda</taxon>
        <taxon>Cyclophyllidea</taxon>
        <taxon>Mesocestoididae</taxon>
        <taxon>Mesocestoides</taxon>
    </lineage>
</organism>
<evidence type="ECO:0008006" key="4">
    <source>
        <dbReference type="Google" id="ProtNLM"/>
    </source>
</evidence>
<name>A0A0R3UCF3_MESCO</name>
<protein>
    <recommendedName>
        <fullName evidence="4">Major facilitator superfamily (MFS) profile domain-containing protein</fullName>
    </recommendedName>
</protein>
<reference evidence="2 3" key="1">
    <citation type="submission" date="2018-10" db="EMBL/GenBank/DDBJ databases">
        <authorList>
            <consortium name="Pathogen Informatics"/>
        </authorList>
    </citation>
    <scope>NUCLEOTIDE SEQUENCE [LARGE SCALE GENOMIC DNA]</scope>
</reference>
<keyword evidence="1" id="KW-0472">Membrane</keyword>
<keyword evidence="1" id="KW-1133">Transmembrane helix</keyword>
<dbReference type="AlphaFoldDB" id="A0A0R3UCF3"/>
<proteinExistence type="predicted"/>
<feature type="transmembrane region" description="Helical" evidence="1">
    <location>
        <begin position="68"/>
        <end position="90"/>
    </location>
</feature>
<keyword evidence="1" id="KW-0812">Transmembrane</keyword>